<reference evidence="2" key="1">
    <citation type="submission" date="2015-04" db="UniProtKB">
        <authorList>
            <consortium name="EnsemblPlants"/>
        </authorList>
    </citation>
    <scope>IDENTIFICATION</scope>
</reference>
<protein>
    <submittedName>
        <fullName evidence="2">Uncharacterized protein</fullName>
    </submittedName>
</protein>
<keyword evidence="3" id="KW-1185">Reference proteome</keyword>
<evidence type="ECO:0000313" key="2">
    <source>
        <dbReference type="EnsemblPlants" id="OMERI02G22160.1"/>
    </source>
</evidence>
<sequence>MVDRDEEQILYNNRRGKQPVLERRRGERGSKPYLNEEGNVERDAEGNDEGNEEEEASGSHPSAGQ</sequence>
<name>A0A0E0CMS1_9ORYZ</name>
<dbReference type="HOGENOM" id="CLU_2853552_0_0_1"/>
<evidence type="ECO:0000313" key="3">
    <source>
        <dbReference type="Proteomes" id="UP000008021"/>
    </source>
</evidence>
<accession>A0A0E0CMS1</accession>
<organism evidence="2">
    <name type="scientific">Oryza meridionalis</name>
    <dbReference type="NCBI Taxonomy" id="40149"/>
    <lineage>
        <taxon>Eukaryota</taxon>
        <taxon>Viridiplantae</taxon>
        <taxon>Streptophyta</taxon>
        <taxon>Embryophyta</taxon>
        <taxon>Tracheophyta</taxon>
        <taxon>Spermatophyta</taxon>
        <taxon>Magnoliopsida</taxon>
        <taxon>Liliopsida</taxon>
        <taxon>Poales</taxon>
        <taxon>Poaceae</taxon>
        <taxon>BOP clade</taxon>
        <taxon>Oryzoideae</taxon>
        <taxon>Oryzeae</taxon>
        <taxon>Oryzinae</taxon>
        <taxon>Oryza</taxon>
    </lineage>
</organism>
<dbReference type="Proteomes" id="UP000008021">
    <property type="component" value="Chromosome 2"/>
</dbReference>
<proteinExistence type="predicted"/>
<dbReference type="AlphaFoldDB" id="A0A0E0CMS1"/>
<evidence type="ECO:0000256" key="1">
    <source>
        <dbReference type="SAM" id="MobiDB-lite"/>
    </source>
</evidence>
<feature type="region of interest" description="Disordered" evidence="1">
    <location>
        <begin position="1"/>
        <end position="65"/>
    </location>
</feature>
<reference evidence="2" key="2">
    <citation type="submission" date="2018-05" db="EMBL/GenBank/DDBJ databases">
        <title>OmerRS3 (Oryza meridionalis Reference Sequence Version 3).</title>
        <authorList>
            <person name="Zhang J."/>
            <person name="Kudrna D."/>
            <person name="Lee S."/>
            <person name="Talag J."/>
            <person name="Welchert J."/>
            <person name="Wing R.A."/>
        </authorList>
    </citation>
    <scope>NUCLEOTIDE SEQUENCE [LARGE SCALE GENOMIC DNA]</scope>
    <source>
        <strain evidence="2">cv. OR44</strain>
    </source>
</reference>
<dbReference type="EnsemblPlants" id="OMERI02G22160.1">
    <property type="protein sequence ID" value="OMERI02G22160.1"/>
    <property type="gene ID" value="OMERI02G22160"/>
</dbReference>
<feature type="compositionally biased region" description="Acidic residues" evidence="1">
    <location>
        <begin position="46"/>
        <end position="56"/>
    </location>
</feature>
<feature type="compositionally biased region" description="Basic and acidic residues" evidence="1">
    <location>
        <begin position="20"/>
        <end position="30"/>
    </location>
</feature>
<dbReference type="Gramene" id="OMERI02G22160.1">
    <property type="protein sequence ID" value="OMERI02G22160.1"/>
    <property type="gene ID" value="OMERI02G22160"/>
</dbReference>